<dbReference type="InterPro" id="IPR036412">
    <property type="entry name" value="HAD-like_sf"/>
</dbReference>
<dbReference type="NCBIfam" id="TIGR01428">
    <property type="entry name" value="HAD_type_II"/>
    <property type="match status" value="1"/>
</dbReference>
<reference evidence="3 4" key="1">
    <citation type="submission" date="2019-03" db="EMBL/GenBank/DDBJ databases">
        <title>Draft genome sequences of novel Actinobacteria.</title>
        <authorList>
            <person name="Sahin N."/>
            <person name="Ay H."/>
            <person name="Saygin H."/>
        </authorList>
    </citation>
    <scope>NUCLEOTIDE SEQUENCE [LARGE SCALE GENOMIC DNA]</scope>
    <source>
        <strain evidence="3 4">16K404</strain>
    </source>
</reference>
<dbReference type="InterPro" id="IPR051540">
    <property type="entry name" value="S-2-haloacid_dehalogenase"/>
</dbReference>
<sequence>MRPERLVDAVLFDTFGTVVDWRAGISQAVAEFSSAVDPNEFALAWRGRYQPSMAPVRSGEREFVDLDVLHRENLEATAAATGLPLDTADPSDVDWLNRAWHRLPAWPDSVPGLTELKRHFIIGPLSNGHTALLTNMAKHASLPWDVIIGSDITRAYKPDPNAYLRTAELLRLPPERVMLCAAHNTDLAAAQEAGLRTAFIPRPAEYGPSQRLDLQATGPWDVIAQDIVDLATQLREHVPS</sequence>
<dbReference type="RefSeq" id="WP_132625317.1">
    <property type="nucleotide sequence ID" value="NZ_SMKV01000026.1"/>
</dbReference>
<evidence type="ECO:0000256" key="1">
    <source>
        <dbReference type="ARBA" id="ARBA00008106"/>
    </source>
</evidence>
<dbReference type="OrthoDB" id="3774052at2"/>
<dbReference type="NCBIfam" id="TIGR01493">
    <property type="entry name" value="HAD-SF-IA-v2"/>
    <property type="match status" value="1"/>
</dbReference>
<comment type="similarity">
    <text evidence="1">Belongs to the HAD-like hydrolase superfamily. S-2-haloalkanoic acid dehalogenase family.</text>
</comment>
<dbReference type="InterPro" id="IPR006439">
    <property type="entry name" value="HAD-SF_hydro_IA"/>
</dbReference>
<keyword evidence="2" id="KW-0378">Hydrolase</keyword>
<dbReference type="SUPFAM" id="SSF56784">
    <property type="entry name" value="HAD-like"/>
    <property type="match status" value="1"/>
</dbReference>
<dbReference type="Gene3D" id="3.40.50.1000">
    <property type="entry name" value="HAD superfamily/HAD-like"/>
    <property type="match status" value="1"/>
</dbReference>
<dbReference type="CDD" id="cd02588">
    <property type="entry name" value="HAD_L2-DEX"/>
    <property type="match status" value="1"/>
</dbReference>
<evidence type="ECO:0000313" key="3">
    <source>
        <dbReference type="EMBL" id="TDC90285.1"/>
    </source>
</evidence>
<dbReference type="Pfam" id="PF00702">
    <property type="entry name" value="Hydrolase"/>
    <property type="match status" value="1"/>
</dbReference>
<dbReference type="InterPro" id="IPR023198">
    <property type="entry name" value="PGP-like_dom2"/>
</dbReference>
<dbReference type="PRINTS" id="PR00413">
    <property type="entry name" value="HADHALOGNASE"/>
</dbReference>
<keyword evidence="4" id="KW-1185">Reference proteome</keyword>
<dbReference type="InterPro" id="IPR023214">
    <property type="entry name" value="HAD_sf"/>
</dbReference>
<evidence type="ECO:0000313" key="4">
    <source>
        <dbReference type="Proteomes" id="UP000294744"/>
    </source>
</evidence>
<dbReference type="EMBL" id="SMKV01000026">
    <property type="protein sequence ID" value="TDC90285.1"/>
    <property type="molecule type" value="Genomic_DNA"/>
</dbReference>
<evidence type="ECO:0000256" key="2">
    <source>
        <dbReference type="ARBA" id="ARBA00022801"/>
    </source>
</evidence>
<dbReference type="PANTHER" id="PTHR43316">
    <property type="entry name" value="HYDROLASE, HALOACID DELAHOGENASE-RELATED"/>
    <property type="match status" value="1"/>
</dbReference>
<dbReference type="Gene3D" id="1.10.150.240">
    <property type="entry name" value="Putative phosphatase, domain 2"/>
    <property type="match status" value="1"/>
</dbReference>
<dbReference type="Proteomes" id="UP000294744">
    <property type="component" value="Unassembled WGS sequence"/>
</dbReference>
<accession>A0A4V2Y721</accession>
<gene>
    <name evidence="3" type="ORF">E1161_19460</name>
</gene>
<organism evidence="3 4">
    <name type="scientific">Saccharopolyspora aridisoli</name>
    <dbReference type="NCBI Taxonomy" id="2530385"/>
    <lineage>
        <taxon>Bacteria</taxon>
        <taxon>Bacillati</taxon>
        <taxon>Actinomycetota</taxon>
        <taxon>Actinomycetes</taxon>
        <taxon>Pseudonocardiales</taxon>
        <taxon>Pseudonocardiaceae</taxon>
        <taxon>Saccharopolyspora</taxon>
    </lineage>
</organism>
<proteinExistence type="inferred from homology"/>
<protein>
    <submittedName>
        <fullName evidence="3">Haloacid dehalogenase type II</fullName>
    </submittedName>
</protein>
<dbReference type="GO" id="GO:0019120">
    <property type="term" value="F:hydrolase activity, acting on acid halide bonds, in C-halide compounds"/>
    <property type="evidence" value="ECO:0007669"/>
    <property type="project" value="InterPro"/>
</dbReference>
<dbReference type="AlphaFoldDB" id="A0A4V2Y721"/>
<name>A0A4V2Y721_9PSEU</name>
<dbReference type="PANTHER" id="PTHR43316:SF3">
    <property type="entry name" value="HALOACID DEHALOGENASE, TYPE II (AFU_ORTHOLOGUE AFUA_2G07750)-RELATED"/>
    <property type="match status" value="1"/>
</dbReference>
<dbReference type="InterPro" id="IPR006328">
    <property type="entry name" value="2-HAD"/>
</dbReference>
<comment type="caution">
    <text evidence="3">The sequence shown here is derived from an EMBL/GenBank/DDBJ whole genome shotgun (WGS) entry which is preliminary data.</text>
</comment>